<gene>
    <name evidence="6" type="ORF">OH76DRAFT_1501162</name>
</gene>
<dbReference type="PANTHER" id="PTHR15081">
    <property type="entry name" value="NUCLEAR AUTOANTIGENIC SPERM PROTEIN NASP -RELATED"/>
    <property type="match status" value="1"/>
</dbReference>
<dbReference type="AlphaFoldDB" id="A0A371CMP4"/>
<dbReference type="GO" id="GO:0042393">
    <property type="term" value="F:histone binding"/>
    <property type="evidence" value="ECO:0007669"/>
    <property type="project" value="TreeGrafter"/>
</dbReference>
<feature type="compositionally biased region" description="Acidic residues" evidence="4">
    <location>
        <begin position="138"/>
        <end position="150"/>
    </location>
</feature>
<evidence type="ECO:0000313" key="7">
    <source>
        <dbReference type="Proteomes" id="UP000256964"/>
    </source>
</evidence>
<feature type="coiled-coil region" evidence="3">
    <location>
        <begin position="299"/>
        <end position="326"/>
    </location>
</feature>
<dbReference type="Gene3D" id="1.25.40.10">
    <property type="entry name" value="Tetratricopeptide repeat domain"/>
    <property type="match status" value="2"/>
</dbReference>
<sequence>MSLEDTIEHAKRAFALRKYEQAVEHYASALELVTQKHGEKAPETAELYFAYGKALLENAISQSGVLGKQDADDSYEDDKGMLHLLCTRCPPSCLTRGGLEDANASGAFLSFSGDADDEPVDLFAEAQKAVDEANAAQAEEEDEDEDAEPEDDFNAAWEVLDLARAIFEKQQDESDEVKLKLADVFIALGDVSLETEKFDQAITDYTAGLALKNELLPLSSRQIAEAHYKLSIVLDLTSGRLGESITHAERALDSVEARLAELRTALSGQGLVKPESSKADAKGKGKATGPTLLGDDAIVHMTKSQMEAEEKELQGLREDLALKVEELKTSPNEPAESAPSLVAKELDQELNASSAPVVQAVNDLTGLVKKKKKNADADATSVTTKRKAEDECEDAQSEKKAKLEESSS</sequence>
<dbReference type="SUPFAM" id="SSF48452">
    <property type="entry name" value="TPR-like"/>
    <property type="match status" value="1"/>
</dbReference>
<name>A0A371CMP4_9APHY</name>
<accession>A0A371CMP4</accession>
<feature type="region of interest" description="Disordered" evidence="4">
    <location>
        <begin position="270"/>
        <end position="295"/>
    </location>
</feature>
<dbReference type="PANTHER" id="PTHR15081:SF1">
    <property type="entry name" value="NUCLEAR AUTOANTIGENIC SPERM PROTEIN"/>
    <property type="match status" value="1"/>
</dbReference>
<organism evidence="6 7">
    <name type="scientific">Lentinus brumalis</name>
    <dbReference type="NCBI Taxonomy" id="2498619"/>
    <lineage>
        <taxon>Eukaryota</taxon>
        <taxon>Fungi</taxon>
        <taxon>Dikarya</taxon>
        <taxon>Basidiomycota</taxon>
        <taxon>Agaricomycotina</taxon>
        <taxon>Agaricomycetes</taxon>
        <taxon>Polyporales</taxon>
        <taxon>Polyporaceae</taxon>
        <taxon>Lentinus</taxon>
    </lineage>
</organism>
<dbReference type="OrthoDB" id="5587616at2759"/>
<evidence type="ECO:0000259" key="5">
    <source>
        <dbReference type="Pfam" id="PF10516"/>
    </source>
</evidence>
<dbReference type="STRING" id="139420.A0A371CMP4"/>
<protein>
    <recommendedName>
        <fullName evidence="5">Tetratricopeptide SHNi-TPR domain-containing protein</fullName>
    </recommendedName>
</protein>
<evidence type="ECO:0000313" key="6">
    <source>
        <dbReference type="EMBL" id="RDX41551.1"/>
    </source>
</evidence>
<feature type="region of interest" description="Disordered" evidence="4">
    <location>
        <begin position="131"/>
        <end position="150"/>
    </location>
</feature>
<dbReference type="Pfam" id="PF10516">
    <property type="entry name" value="SHNi-TPR"/>
    <property type="match status" value="1"/>
</dbReference>
<evidence type="ECO:0000256" key="3">
    <source>
        <dbReference type="SAM" id="Coils"/>
    </source>
</evidence>
<dbReference type="GO" id="GO:0034080">
    <property type="term" value="P:CENP-A containing chromatin assembly"/>
    <property type="evidence" value="ECO:0007669"/>
    <property type="project" value="TreeGrafter"/>
</dbReference>
<keyword evidence="7" id="KW-1185">Reference proteome</keyword>
<keyword evidence="2" id="KW-0802">TPR repeat</keyword>
<evidence type="ECO:0000256" key="1">
    <source>
        <dbReference type="ARBA" id="ARBA00022737"/>
    </source>
</evidence>
<dbReference type="InterPro" id="IPR011990">
    <property type="entry name" value="TPR-like_helical_dom_sf"/>
</dbReference>
<dbReference type="GO" id="GO:0005654">
    <property type="term" value="C:nucleoplasm"/>
    <property type="evidence" value="ECO:0007669"/>
    <property type="project" value="TreeGrafter"/>
</dbReference>
<keyword evidence="3" id="KW-0175">Coiled coil</keyword>
<feature type="compositionally biased region" description="Basic and acidic residues" evidence="4">
    <location>
        <begin position="396"/>
        <end position="408"/>
    </location>
</feature>
<dbReference type="GO" id="GO:0006335">
    <property type="term" value="P:DNA replication-dependent chromatin assembly"/>
    <property type="evidence" value="ECO:0007669"/>
    <property type="project" value="TreeGrafter"/>
</dbReference>
<evidence type="ECO:0000256" key="4">
    <source>
        <dbReference type="SAM" id="MobiDB-lite"/>
    </source>
</evidence>
<dbReference type="EMBL" id="KZ857508">
    <property type="protein sequence ID" value="RDX41551.1"/>
    <property type="molecule type" value="Genomic_DNA"/>
</dbReference>
<feature type="region of interest" description="Disordered" evidence="4">
    <location>
        <begin position="370"/>
        <end position="408"/>
    </location>
</feature>
<evidence type="ECO:0000256" key="2">
    <source>
        <dbReference type="ARBA" id="ARBA00022803"/>
    </source>
</evidence>
<dbReference type="Proteomes" id="UP000256964">
    <property type="component" value="Unassembled WGS sequence"/>
</dbReference>
<proteinExistence type="predicted"/>
<keyword evidence="1" id="KW-0677">Repeat</keyword>
<reference evidence="6 7" key="1">
    <citation type="journal article" date="2018" name="Biotechnol. Biofuels">
        <title>Integrative visual omics of the white-rot fungus Polyporus brumalis exposes the biotechnological potential of its oxidative enzymes for delignifying raw plant biomass.</title>
        <authorList>
            <person name="Miyauchi S."/>
            <person name="Rancon A."/>
            <person name="Drula E."/>
            <person name="Hage H."/>
            <person name="Chaduli D."/>
            <person name="Favel A."/>
            <person name="Grisel S."/>
            <person name="Henrissat B."/>
            <person name="Herpoel-Gimbert I."/>
            <person name="Ruiz-Duenas F.J."/>
            <person name="Chevret D."/>
            <person name="Hainaut M."/>
            <person name="Lin J."/>
            <person name="Wang M."/>
            <person name="Pangilinan J."/>
            <person name="Lipzen A."/>
            <person name="Lesage-Meessen L."/>
            <person name="Navarro D."/>
            <person name="Riley R."/>
            <person name="Grigoriev I.V."/>
            <person name="Zhou S."/>
            <person name="Raouche S."/>
            <person name="Rosso M.N."/>
        </authorList>
    </citation>
    <scope>NUCLEOTIDE SEQUENCE [LARGE SCALE GENOMIC DNA]</scope>
    <source>
        <strain evidence="6 7">BRFM 1820</strain>
    </source>
</reference>
<dbReference type="InterPro" id="IPR051730">
    <property type="entry name" value="NASP-like"/>
</dbReference>
<feature type="domain" description="Tetratricopeptide SHNi-TPR" evidence="5">
    <location>
        <begin position="182"/>
        <end position="218"/>
    </location>
</feature>
<dbReference type="InterPro" id="IPR019544">
    <property type="entry name" value="Tetratricopeptide_SHNi-TPR_dom"/>
</dbReference>